<dbReference type="RefSeq" id="WP_219289315.1">
    <property type="nucleotide sequence ID" value="NZ_RPHB01000004.1"/>
</dbReference>
<reference evidence="5 6" key="1">
    <citation type="journal article" date="2020" name="Syst. Appl. Microbiol.">
        <title>Arthrospiribacter ruber gen. nov., sp. nov., a novel bacterium isolated from Arthrospira cultures.</title>
        <authorList>
            <person name="Waleron M."/>
            <person name="Misztak A."/>
            <person name="Waleron M.M."/>
            <person name="Furmaniak M."/>
            <person name="Mrozik A."/>
            <person name="Waleron K."/>
        </authorList>
    </citation>
    <scope>NUCLEOTIDE SEQUENCE [LARGE SCALE GENOMIC DNA]</scope>
    <source>
        <strain evidence="5 6">DPMB0001</strain>
    </source>
</reference>
<dbReference type="CDD" id="cd06170">
    <property type="entry name" value="LuxR_C_like"/>
    <property type="match status" value="1"/>
</dbReference>
<organism evidence="5 6">
    <name type="scientific">Arthrospiribacter ruber</name>
    <dbReference type="NCBI Taxonomy" id="2487934"/>
    <lineage>
        <taxon>Bacteria</taxon>
        <taxon>Pseudomonadati</taxon>
        <taxon>Bacteroidota</taxon>
        <taxon>Cytophagia</taxon>
        <taxon>Cytophagales</taxon>
        <taxon>Cyclobacteriaceae</taxon>
        <taxon>Arthrospiribacter</taxon>
    </lineage>
</organism>
<evidence type="ECO:0000256" key="1">
    <source>
        <dbReference type="ARBA" id="ARBA00022553"/>
    </source>
</evidence>
<dbReference type="Pfam" id="PF00072">
    <property type="entry name" value="Response_reg"/>
    <property type="match status" value="1"/>
</dbReference>
<dbReference type="InterPro" id="IPR001789">
    <property type="entry name" value="Sig_transdc_resp-reg_receiver"/>
</dbReference>
<dbReference type="PROSITE" id="PS50110">
    <property type="entry name" value="RESPONSE_REGULATORY"/>
    <property type="match status" value="1"/>
</dbReference>
<dbReference type="SMART" id="SM00448">
    <property type="entry name" value="REC"/>
    <property type="match status" value="1"/>
</dbReference>
<keyword evidence="6" id="KW-1185">Reference proteome</keyword>
<dbReference type="AlphaFoldDB" id="A0A951ME79"/>
<dbReference type="InterPro" id="IPR058245">
    <property type="entry name" value="NreC/VraR/RcsB-like_REC"/>
</dbReference>
<dbReference type="EMBL" id="RPHB01000004">
    <property type="protein sequence ID" value="MBW3468280.1"/>
    <property type="molecule type" value="Genomic_DNA"/>
</dbReference>
<comment type="caution">
    <text evidence="5">The sequence shown here is derived from an EMBL/GenBank/DDBJ whole genome shotgun (WGS) entry which is preliminary data.</text>
</comment>
<accession>A0A951ME79</accession>
<keyword evidence="1 2" id="KW-0597">Phosphoprotein</keyword>
<dbReference type="GO" id="GO:0006355">
    <property type="term" value="P:regulation of DNA-templated transcription"/>
    <property type="evidence" value="ECO:0007669"/>
    <property type="project" value="InterPro"/>
</dbReference>
<dbReference type="SMART" id="SM00421">
    <property type="entry name" value="HTH_LUXR"/>
    <property type="match status" value="1"/>
</dbReference>
<evidence type="ECO:0000313" key="6">
    <source>
        <dbReference type="Proteomes" id="UP000727490"/>
    </source>
</evidence>
<dbReference type="PANTHER" id="PTHR45566">
    <property type="entry name" value="HTH-TYPE TRANSCRIPTIONAL REGULATOR YHJB-RELATED"/>
    <property type="match status" value="1"/>
</dbReference>
<dbReference type="Pfam" id="PF00196">
    <property type="entry name" value="GerE"/>
    <property type="match status" value="1"/>
</dbReference>
<sequence length="217" mass="24772">MKNLKIAIVDDHELFLYGISYILEKNLGRNNFLKFSEAREVLKYLRNGMVIDFLIADIDLPDLDGIKLLSIIKREFADTKVLILSADADLNTVQLCKNLGADGYVTKDCYRSQLIDAMTEIMEGSTYFFEVDPGKVGVGSKNIYQHLEAEYGLTQREIEVLQLILNEYVTPEIAEKLGCSAFTIKTHRRNLFKKLGIRNLTGLVHFIGNLEFREIEK</sequence>
<dbReference type="GO" id="GO:0000160">
    <property type="term" value="P:phosphorelay signal transduction system"/>
    <property type="evidence" value="ECO:0007669"/>
    <property type="project" value="InterPro"/>
</dbReference>
<evidence type="ECO:0000313" key="5">
    <source>
        <dbReference type="EMBL" id="MBW3468280.1"/>
    </source>
</evidence>
<dbReference type="Proteomes" id="UP000727490">
    <property type="component" value="Unassembled WGS sequence"/>
</dbReference>
<proteinExistence type="predicted"/>
<evidence type="ECO:0000259" key="4">
    <source>
        <dbReference type="PROSITE" id="PS50110"/>
    </source>
</evidence>
<feature type="domain" description="HTH luxR-type" evidence="3">
    <location>
        <begin position="146"/>
        <end position="211"/>
    </location>
</feature>
<evidence type="ECO:0000256" key="2">
    <source>
        <dbReference type="PROSITE-ProRule" id="PRU00169"/>
    </source>
</evidence>
<dbReference type="PANTHER" id="PTHR45566:SF1">
    <property type="entry name" value="HTH-TYPE TRANSCRIPTIONAL REGULATOR YHJB-RELATED"/>
    <property type="match status" value="1"/>
</dbReference>
<name>A0A951ME79_9BACT</name>
<dbReference type="InterPro" id="IPR000792">
    <property type="entry name" value="Tscrpt_reg_LuxR_C"/>
</dbReference>
<feature type="domain" description="Response regulatory" evidence="4">
    <location>
        <begin position="5"/>
        <end position="122"/>
    </location>
</feature>
<gene>
    <name evidence="5" type="ORF">EGN73_10730</name>
</gene>
<dbReference type="PROSITE" id="PS50043">
    <property type="entry name" value="HTH_LUXR_2"/>
    <property type="match status" value="1"/>
</dbReference>
<keyword evidence="5" id="KW-0238">DNA-binding</keyword>
<dbReference type="CDD" id="cd17535">
    <property type="entry name" value="REC_NarL-like"/>
    <property type="match status" value="1"/>
</dbReference>
<dbReference type="InterPro" id="IPR051015">
    <property type="entry name" value="EvgA-like"/>
</dbReference>
<feature type="modified residue" description="4-aspartylphosphate" evidence="2">
    <location>
        <position position="57"/>
    </location>
</feature>
<dbReference type="GO" id="GO:0003677">
    <property type="term" value="F:DNA binding"/>
    <property type="evidence" value="ECO:0007669"/>
    <property type="project" value="UniProtKB-KW"/>
</dbReference>
<evidence type="ECO:0000259" key="3">
    <source>
        <dbReference type="PROSITE" id="PS50043"/>
    </source>
</evidence>
<protein>
    <submittedName>
        <fullName evidence="5">DNA-binding response regulator</fullName>
    </submittedName>
</protein>